<sequence>MHLLIPYAAPDSDACRAAMAQLQLPQLTALLRVLSPLPAVQLAPESLCAVAEHVQARAMGMPADDGLIPWAAWDAQRLGLTSGKPSAAWAHITPCHWQIHADHVSMAAPEDLGLSDEESSAFMAAMQAYFLEDGIRLHPFTTNTWLAEGEVFKRLPTASVERVHGKSVDAWMPRQAQAKTLRRLQNEMQMLLYTHPLNDARSARRQAIVNSFWVSGTGDLPAHANVQAQAVRVVDTLRRPAQQDHAQAWLAAWHTLDAQELAPLLAAAQSGQAVQLTMCGELSAHSYSTQPLSAWARLARTWRTPKTLSILQSL</sequence>
<organism evidence="1 2">
    <name type="scientific">Rhodoferax aquaticus</name>
    <dbReference type="NCBI Taxonomy" id="2527691"/>
    <lineage>
        <taxon>Bacteria</taxon>
        <taxon>Pseudomonadati</taxon>
        <taxon>Pseudomonadota</taxon>
        <taxon>Betaproteobacteria</taxon>
        <taxon>Burkholderiales</taxon>
        <taxon>Comamonadaceae</taxon>
        <taxon>Rhodoferax</taxon>
    </lineage>
</organism>
<dbReference type="EMBL" id="CP036282">
    <property type="protein sequence ID" value="QDL55111.1"/>
    <property type="molecule type" value="Genomic_DNA"/>
</dbReference>
<gene>
    <name evidence="1" type="ORF">EXZ61_13560</name>
</gene>
<dbReference type="AlphaFoldDB" id="A0A515ER23"/>
<dbReference type="RefSeq" id="WP_142812271.1">
    <property type="nucleotide sequence ID" value="NZ_CP036282.1"/>
</dbReference>
<keyword evidence="2" id="KW-1185">Reference proteome</keyword>
<evidence type="ECO:0000313" key="2">
    <source>
        <dbReference type="Proteomes" id="UP000317365"/>
    </source>
</evidence>
<reference evidence="2" key="1">
    <citation type="submission" date="2019-02" db="EMBL/GenBank/DDBJ databases">
        <title>Complete genome sequence of Rhodoferax sp. Gr-4.</title>
        <authorList>
            <person name="Jin L."/>
        </authorList>
    </citation>
    <scope>NUCLEOTIDE SEQUENCE [LARGE SCALE GENOMIC DNA]</scope>
    <source>
        <strain evidence="2">Gr-4</strain>
    </source>
</reference>
<name>A0A515ER23_9BURK</name>
<accession>A0A515ER23</accession>
<evidence type="ECO:0000313" key="1">
    <source>
        <dbReference type="EMBL" id="QDL55111.1"/>
    </source>
</evidence>
<reference evidence="2" key="2">
    <citation type="journal article" date="2020" name="Int. J. Syst. Evol. Microbiol.">
        <title>Genomic insights into a novel species Rhodoferax aquaticus sp. nov., isolated from freshwater.</title>
        <authorList>
            <person name="Li T."/>
            <person name="Zhuo Y."/>
            <person name="Jin C.Z."/>
            <person name="Wu X."/>
            <person name="Ko S.R."/>
            <person name="Jin F.J."/>
            <person name="Ahn C.Y."/>
            <person name="Oh H.M."/>
            <person name="Lee H.G."/>
            <person name="Jin L."/>
        </authorList>
    </citation>
    <scope>NUCLEOTIDE SEQUENCE [LARGE SCALE GENOMIC DNA]</scope>
    <source>
        <strain evidence="2">Gr-4</strain>
    </source>
</reference>
<proteinExistence type="predicted"/>
<dbReference type="Proteomes" id="UP000317365">
    <property type="component" value="Chromosome"/>
</dbReference>
<dbReference type="KEGG" id="rhg:EXZ61_13560"/>
<protein>
    <submittedName>
        <fullName evidence="1">Phosphoglycerate mutase</fullName>
    </submittedName>
</protein>